<keyword evidence="3" id="KW-0808">Transferase</keyword>
<keyword evidence="6" id="KW-0804">Transcription</keyword>
<dbReference type="CDD" id="cd01029">
    <property type="entry name" value="TOPRIM_primases"/>
    <property type="match status" value="1"/>
</dbReference>
<dbReference type="InterPro" id="IPR034154">
    <property type="entry name" value="TOPRIM_DnaG/twinkle"/>
</dbReference>
<dbReference type="InterPro" id="IPR036977">
    <property type="entry name" value="DNA_primase_Znf_CHC2"/>
</dbReference>
<evidence type="ECO:0000313" key="10">
    <source>
        <dbReference type="Proteomes" id="UP001218231"/>
    </source>
</evidence>
<dbReference type="InterPro" id="IPR006171">
    <property type="entry name" value="TOPRIM_dom"/>
</dbReference>
<accession>A0ABY7U4H6</accession>
<name>A0ABY7U4H6_9SPHN</name>
<protein>
    <submittedName>
        <fullName evidence="9">Toprim domain-containing protein</fullName>
    </submittedName>
</protein>
<evidence type="ECO:0000259" key="8">
    <source>
        <dbReference type="Pfam" id="PF23639"/>
    </source>
</evidence>
<dbReference type="Gene3D" id="3.90.580.10">
    <property type="entry name" value="Zinc finger, CHC2-type domain"/>
    <property type="match status" value="1"/>
</dbReference>
<keyword evidence="10" id="KW-1185">Reference proteome</keyword>
<keyword evidence="2" id="KW-0639">Primosome</keyword>
<evidence type="ECO:0000256" key="4">
    <source>
        <dbReference type="ARBA" id="ARBA00022695"/>
    </source>
</evidence>
<evidence type="ECO:0000256" key="2">
    <source>
        <dbReference type="ARBA" id="ARBA00022515"/>
    </source>
</evidence>
<keyword evidence="9" id="KW-0614">Plasmid</keyword>
<evidence type="ECO:0000256" key="3">
    <source>
        <dbReference type="ARBA" id="ARBA00022679"/>
    </source>
</evidence>
<keyword evidence="1" id="KW-0240">DNA-directed RNA polymerase</keyword>
<gene>
    <name evidence="9" type="ORF">PQ457_18800</name>
</gene>
<evidence type="ECO:0000256" key="6">
    <source>
        <dbReference type="ARBA" id="ARBA00023163"/>
    </source>
</evidence>
<reference evidence="9 10" key="1">
    <citation type="submission" date="2023-02" db="EMBL/GenBank/DDBJ databases">
        <title>Genome sequence of Novosphingobium humi KACC 19094.</title>
        <authorList>
            <person name="Kim S."/>
            <person name="Heo J."/>
            <person name="Kwon S.-W."/>
        </authorList>
    </citation>
    <scope>NUCLEOTIDE SEQUENCE [LARGE SCALE GENOMIC DNA]</scope>
    <source>
        <strain evidence="9 10">KACC 19094</strain>
        <plasmid evidence="9 10">unnamed1</plasmid>
    </source>
</reference>
<dbReference type="InterPro" id="IPR055570">
    <property type="entry name" value="DUF7146"/>
</dbReference>
<organism evidence="9 10">
    <name type="scientific">Novosphingobium humi</name>
    <dbReference type="NCBI Taxonomy" id="2282397"/>
    <lineage>
        <taxon>Bacteria</taxon>
        <taxon>Pseudomonadati</taxon>
        <taxon>Pseudomonadota</taxon>
        <taxon>Alphaproteobacteria</taxon>
        <taxon>Sphingomonadales</taxon>
        <taxon>Sphingomonadaceae</taxon>
        <taxon>Novosphingobium</taxon>
    </lineage>
</organism>
<feature type="domain" description="Toprim" evidence="7">
    <location>
        <begin position="201"/>
        <end position="289"/>
    </location>
</feature>
<dbReference type="Pfam" id="PF23639">
    <property type="entry name" value="DUF7146"/>
    <property type="match status" value="1"/>
</dbReference>
<dbReference type="Gene3D" id="3.40.1360.10">
    <property type="match status" value="1"/>
</dbReference>
<keyword evidence="5" id="KW-0235">DNA replication</keyword>
<dbReference type="RefSeq" id="WP_273620379.1">
    <property type="nucleotide sequence ID" value="NZ_CP117418.1"/>
</dbReference>
<sequence>MSDRSLLLDAHGAQLVKELGGLWQNGQGLCLCPAHDDHNPSLSIRVGERALLFKCFAGCDTANVLRAIRRIHLPLPDSRLPEPSMKAKRVEATPGVVKRLWDGSLPLIGSLAQAYLCNRLLRPPWHDLRYNARTPLGRGRAVVFRPAMIAAVREGNRITAVHRTFIEPGTASKARDLATSRMMLGRPGRGAVQLALAASLLGLAEGIETALAAMQLHGIPVWATLGTERAGHLLLPQGLDRLILLFDRDAAGLEADRQARLAYQRPGLEIESLWPPAPHNDWAEVLLARSQMA</sequence>
<dbReference type="Proteomes" id="UP001218231">
    <property type="component" value="Plasmid unnamed1"/>
</dbReference>
<dbReference type="Pfam" id="PF13362">
    <property type="entry name" value="Toprim_3"/>
    <property type="match status" value="1"/>
</dbReference>
<evidence type="ECO:0000256" key="5">
    <source>
        <dbReference type="ARBA" id="ARBA00022705"/>
    </source>
</evidence>
<geneLocation type="plasmid" evidence="9 10">
    <name>unnamed1</name>
</geneLocation>
<evidence type="ECO:0000256" key="1">
    <source>
        <dbReference type="ARBA" id="ARBA00022478"/>
    </source>
</evidence>
<proteinExistence type="predicted"/>
<feature type="domain" description="DUF7146" evidence="8">
    <location>
        <begin position="96"/>
        <end position="194"/>
    </location>
</feature>
<keyword evidence="4" id="KW-0548">Nucleotidyltransferase</keyword>
<evidence type="ECO:0000313" key="9">
    <source>
        <dbReference type="EMBL" id="WCT80108.1"/>
    </source>
</evidence>
<evidence type="ECO:0000259" key="7">
    <source>
        <dbReference type="Pfam" id="PF13362"/>
    </source>
</evidence>
<dbReference type="EMBL" id="CP117418">
    <property type="protein sequence ID" value="WCT80108.1"/>
    <property type="molecule type" value="Genomic_DNA"/>
</dbReference>